<dbReference type="Pfam" id="PF13177">
    <property type="entry name" value="DNA_pol3_delta2"/>
    <property type="match status" value="1"/>
</dbReference>
<dbReference type="EMBL" id="CP054140">
    <property type="protein sequence ID" value="QQG64732.1"/>
    <property type="molecule type" value="Genomic_DNA"/>
</dbReference>
<gene>
    <name evidence="2" type="primary">holB</name>
    <name evidence="2" type="ORF">HP555_02055</name>
</gene>
<evidence type="ECO:0000259" key="1">
    <source>
        <dbReference type="SMART" id="SM00382"/>
    </source>
</evidence>
<dbReference type="KEGG" id="dog:HP555_02055"/>
<dbReference type="GO" id="GO:0006261">
    <property type="term" value="P:DNA-templated DNA replication"/>
    <property type="evidence" value="ECO:0007669"/>
    <property type="project" value="TreeGrafter"/>
</dbReference>
<dbReference type="InterPro" id="IPR027417">
    <property type="entry name" value="P-loop_NTPase"/>
</dbReference>
<proteinExistence type="predicted"/>
<dbReference type="EC" id="2.7.7.7" evidence="2"/>
<dbReference type="PANTHER" id="PTHR11669:SF8">
    <property type="entry name" value="DNA POLYMERASE III SUBUNIT DELTA"/>
    <property type="match status" value="1"/>
</dbReference>
<feature type="domain" description="AAA+ ATPase" evidence="1">
    <location>
        <begin position="25"/>
        <end position="167"/>
    </location>
</feature>
<keyword evidence="2" id="KW-0808">Transferase</keyword>
<evidence type="ECO:0000313" key="3">
    <source>
        <dbReference type="Proteomes" id="UP000596092"/>
    </source>
</evidence>
<dbReference type="Proteomes" id="UP000596092">
    <property type="component" value="Chromosome"/>
</dbReference>
<dbReference type="Gene3D" id="3.40.50.300">
    <property type="entry name" value="P-loop containing nucleotide triphosphate hydrolases"/>
    <property type="match status" value="1"/>
</dbReference>
<dbReference type="InterPro" id="IPR050238">
    <property type="entry name" value="DNA_Rep/Repair_Clamp_Loader"/>
</dbReference>
<dbReference type="GO" id="GO:0008408">
    <property type="term" value="F:3'-5' exonuclease activity"/>
    <property type="evidence" value="ECO:0007669"/>
    <property type="project" value="InterPro"/>
</dbReference>
<dbReference type="GO" id="GO:0005524">
    <property type="term" value="F:ATP binding"/>
    <property type="evidence" value="ECO:0007669"/>
    <property type="project" value="InterPro"/>
</dbReference>
<dbReference type="AlphaFoldDB" id="A0A7T6APN5"/>
<dbReference type="InterPro" id="IPR003593">
    <property type="entry name" value="AAA+_ATPase"/>
</dbReference>
<dbReference type="SUPFAM" id="SSF52540">
    <property type="entry name" value="P-loop containing nucleoside triphosphate hydrolases"/>
    <property type="match status" value="1"/>
</dbReference>
<dbReference type="PANTHER" id="PTHR11669">
    <property type="entry name" value="REPLICATION FACTOR C / DNA POLYMERASE III GAMMA-TAU SUBUNIT"/>
    <property type="match status" value="1"/>
</dbReference>
<dbReference type="InterPro" id="IPR001270">
    <property type="entry name" value="ClpA/B"/>
</dbReference>
<dbReference type="InterPro" id="IPR004622">
    <property type="entry name" value="DNA_pol_HolB"/>
</dbReference>
<dbReference type="SMART" id="SM00382">
    <property type="entry name" value="AAA"/>
    <property type="match status" value="1"/>
</dbReference>
<dbReference type="GO" id="GO:0003887">
    <property type="term" value="F:DNA-directed DNA polymerase activity"/>
    <property type="evidence" value="ECO:0007669"/>
    <property type="project" value="UniProtKB-EC"/>
</dbReference>
<dbReference type="NCBIfam" id="TIGR00678">
    <property type="entry name" value="holB"/>
    <property type="match status" value="1"/>
</dbReference>
<organism evidence="2 3">
    <name type="scientific">Desulfobulbus oligotrophicus</name>
    <dbReference type="NCBI Taxonomy" id="1909699"/>
    <lineage>
        <taxon>Bacteria</taxon>
        <taxon>Pseudomonadati</taxon>
        <taxon>Thermodesulfobacteriota</taxon>
        <taxon>Desulfobulbia</taxon>
        <taxon>Desulfobulbales</taxon>
        <taxon>Desulfobulbaceae</taxon>
        <taxon>Desulfobulbus</taxon>
    </lineage>
</organism>
<dbReference type="PRINTS" id="PR00300">
    <property type="entry name" value="CLPPROTEASEA"/>
</dbReference>
<evidence type="ECO:0000313" key="2">
    <source>
        <dbReference type="EMBL" id="QQG64732.1"/>
    </source>
</evidence>
<sequence>MMFSSLTGQARALSLLNRALTSGRMAHAYLFVGPDGVGKTTCALELAAVLLCRHPQEGRPCTICPGCLKLQSGNHPDLLRLQPDGAALKIDQIRGLKKTLNYAPFESRVRIVILEEVQTMRREAGNSLLKLLEEPPPDNLLILISNSLDALLGTIVSRCHVIPFVSLPLEQAAAVIHRHRPELDTADCHALAALTGGCPGQALAMETDGALPVYQRILQTIAADEQSGAQRIEQAITLAVTLADCKDGLENVLHLLRIFFKDAMMVHCGLTVPNMPLGVEQIRERWNLDGLSAKIAAIDLAEQALAGNCNRGLISEVLLLELLDCTHLNIESV</sequence>
<name>A0A7T6APN5_9BACT</name>
<keyword evidence="3" id="KW-1185">Reference proteome</keyword>
<protein>
    <submittedName>
        <fullName evidence="2">DNA polymerase III subunit delta</fullName>
        <ecNumber evidence="2">2.7.7.7</ecNumber>
    </submittedName>
</protein>
<accession>A0A7T6APN5</accession>
<dbReference type="FunFam" id="3.40.50.300:FF:001255">
    <property type="entry name" value="DNA polymerase III subunit delta"/>
    <property type="match status" value="1"/>
</dbReference>
<keyword evidence="2" id="KW-0548">Nucleotidyltransferase</keyword>
<reference evidence="2 3" key="1">
    <citation type="submission" date="2020-05" db="EMBL/GenBank/DDBJ databases">
        <title>Complete genome of Desulfobulbus oligotrophicus.</title>
        <authorList>
            <person name="Podar M."/>
        </authorList>
    </citation>
    <scope>NUCLEOTIDE SEQUENCE [LARGE SCALE GENOMIC DNA]</scope>
    <source>
        <strain evidence="2 3">Prop6</strain>
    </source>
</reference>